<organism evidence="1 2">
    <name type="scientific">Lentisphaera profundi</name>
    <dbReference type="NCBI Taxonomy" id="1658616"/>
    <lineage>
        <taxon>Bacteria</taxon>
        <taxon>Pseudomonadati</taxon>
        <taxon>Lentisphaerota</taxon>
        <taxon>Lentisphaeria</taxon>
        <taxon>Lentisphaerales</taxon>
        <taxon>Lentisphaeraceae</taxon>
        <taxon>Lentisphaera</taxon>
    </lineage>
</organism>
<keyword evidence="2" id="KW-1185">Reference proteome</keyword>
<gene>
    <name evidence="1" type="ORF">PQO03_16645</name>
</gene>
<dbReference type="PROSITE" id="PS51257">
    <property type="entry name" value="PROKAR_LIPOPROTEIN"/>
    <property type="match status" value="1"/>
</dbReference>
<evidence type="ECO:0000313" key="1">
    <source>
        <dbReference type="EMBL" id="WDE97457.1"/>
    </source>
</evidence>
<evidence type="ECO:0008006" key="3">
    <source>
        <dbReference type="Google" id="ProtNLM"/>
    </source>
</evidence>
<dbReference type="EMBL" id="CP117812">
    <property type="protein sequence ID" value="WDE97457.1"/>
    <property type="molecule type" value="Genomic_DNA"/>
</dbReference>
<dbReference type="RefSeq" id="WP_274151856.1">
    <property type="nucleotide sequence ID" value="NZ_CP117812.1"/>
</dbReference>
<protein>
    <recommendedName>
        <fullName evidence="3">NADH:ubiquinone oxidoreductase intermediate-associated protein 30 domain-containing protein</fullName>
    </recommendedName>
</protein>
<proteinExistence type="predicted"/>
<name>A0ABY7VTR4_9BACT</name>
<evidence type="ECO:0000313" key="2">
    <source>
        <dbReference type="Proteomes" id="UP001214250"/>
    </source>
</evidence>
<dbReference type="Proteomes" id="UP001214250">
    <property type="component" value="Chromosome 2"/>
</dbReference>
<accession>A0ABY7VTR4</accession>
<sequence>MKFILLSLIALSFASCNNMKNSSISSNNNDIIFSENFTHPNVDDFKEDFFILSGNYTIDPLGDRNALTSTFNGNTENALLFGPEKLTNYSLETSFFYLSTANNTIAAGIGGGGISGFKVHLYPTGQMKGVLRLIYNNRIYDEVAMKMLPDTWYKIRVDFTTVGKNSVLKCVAYEEGSSPKNWMISGDFRDLDLKGQVSILTYPVRSIPVHVDDIIIRKNE</sequence>
<reference evidence="1 2" key="1">
    <citation type="submission" date="2023-02" db="EMBL/GenBank/DDBJ databases">
        <title>Genome sequence of Lentisphaera profundi SAORIC-696.</title>
        <authorList>
            <person name="Kim e."/>
            <person name="Cho J.-C."/>
            <person name="Choi A."/>
            <person name="Kang I."/>
        </authorList>
    </citation>
    <scope>NUCLEOTIDE SEQUENCE [LARGE SCALE GENOMIC DNA]</scope>
    <source>
        <strain evidence="1 2">SAORIC-696</strain>
    </source>
</reference>